<dbReference type="EMBL" id="SVER01000005">
    <property type="protein sequence ID" value="MBE5918743.1"/>
    <property type="molecule type" value="Genomic_DNA"/>
</dbReference>
<evidence type="ECO:0000256" key="1">
    <source>
        <dbReference type="PIRSR" id="PIRSR613078-1"/>
    </source>
</evidence>
<dbReference type="AlphaFoldDB" id="A0A927UAT8"/>
<feature type="binding site" evidence="2">
    <location>
        <begin position="9"/>
        <end position="16"/>
    </location>
    <ligand>
        <name>substrate</name>
    </ligand>
</feature>
<gene>
    <name evidence="3" type="ORF">E7272_02765</name>
</gene>
<name>A0A927UAT8_9FIRM</name>
<dbReference type="GO" id="GO:0005737">
    <property type="term" value="C:cytoplasm"/>
    <property type="evidence" value="ECO:0007669"/>
    <property type="project" value="TreeGrafter"/>
</dbReference>
<dbReference type="Gene3D" id="3.40.50.1240">
    <property type="entry name" value="Phosphoglycerate mutase-like"/>
    <property type="match status" value="1"/>
</dbReference>
<dbReference type="CDD" id="cd07067">
    <property type="entry name" value="HP_PGM_like"/>
    <property type="match status" value="1"/>
</dbReference>
<protein>
    <submittedName>
        <fullName evidence="3">Histidine phosphatase family protein</fullName>
    </submittedName>
</protein>
<evidence type="ECO:0000313" key="3">
    <source>
        <dbReference type="EMBL" id="MBE5918743.1"/>
    </source>
</evidence>
<dbReference type="GO" id="GO:0016791">
    <property type="term" value="F:phosphatase activity"/>
    <property type="evidence" value="ECO:0007669"/>
    <property type="project" value="TreeGrafter"/>
</dbReference>
<evidence type="ECO:0000256" key="2">
    <source>
        <dbReference type="PIRSR" id="PIRSR613078-2"/>
    </source>
</evidence>
<dbReference type="InterPro" id="IPR013078">
    <property type="entry name" value="His_Pase_superF_clade-1"/>
</dbReference>
<proteinExistence type="predicted"/>
<dbReference type="SMART" id="SM00855">
    <property type="entry name" value="PGAM"/>
    <property type="match status" value="1"/>
</dbReference>
<dbReference type="Pfam" id="PF00300">
    <property type="entry name" value="His_Phos_1"/>
    <property type="match status" value="1"/>
</dbReference>
<feature type="binding site" evidence="2">
    <location>
        <position position="55"/>
    </location>
    <ligand>
        <name>substrate</name>
    </ligand>
</feature>
<dbReference type="PANTHER" id="PTHR48100">
    <property type="entry name" value="BROAD-SPECIFICITY PHOSPHATASE YOR283W-RELATED"/>
    <property type="match status" value="1"/>
</dbReference>
<organism evidence="3 4">
    <name type="scientific">Pseudobutyrivibrio ruminis</name>
    <dbReference type="NCBI Taxonomy" id="46206"/>
    <lineage>
        <taxon>Bacteria</taxon>
        <taxon>Bacillati</taxon>
        <taxon>Bacillota</taxon>
        <taxon>Clostridia</taxon>
        <taxon>Lachnospirales</taxon>
        <taxon>Lachnospiraceae</taxon>
        <taxon>Pseudobutyrivibrio</taxon>
    </lineage>
</organism>
<dbReference type="InterPro" id="IPR050275">
    <property type="entry name" value="PGM_Phosphatase"/>
</dbReference>
<reference evidence="3" key="1">
    <citation type="submission" date="2019-04" db="EMBL/GenBank/DDBJ databases">
        <title>Evolution of Biomass-Degrading Anaerobic Consortia Revealed by Metagenomics.</title>
        <authorList>
            <person name="Peng X."/>
        </authorList>
    </citation>
    <scope>NUCLEOTIDE SEQUENCE</scope>
    <source>
        <strain evidence="3">SIG311</strain>
    </source>
</reference>
<comment type="caution">
    <text evidence="3">The sequence shown here is derived from an EMBL/GenBank/DDBJ whole genome shotgun (WGS) entry which is preliminary data.</text>
</comment>
<dbReference type="PANTHER" id="PTHR48100:SF1">
    <property type="entry name" value="HISTIDINE PHOSPHATASE FAMILY PROTEIN-RELATED"/>
    <property type="match status" value="1"/>
</dbReference>
<accession>A0A927UAT8</accession>
<dbReference type="SUPFAM" id="SSF53254">
    <property type="entry name" value="Phosphoglycerate mutase-like"/>
    <property type="match status" value="1"/>
</dbReference>
<dbReference type="InterPro" id="IPR029033">
    <property type="entry name" value="His_PPase_superfam"/>
</dbReference>
<evidence type="ECO:0000313" key="4">
    <source>
        <dbReference type="Proteomes" id="UP000766246"/>
    </source>
</evidence>
<dbReference type="Proteomes" id="UP000766246">
    <property type="component" value="Unassembled WGS sequence"/>
</dbReference>
<feature type="active site" description="Tele-phosphohistidine intermediate" evidence="1">
    <location>
        <position position="10"/>
    </location>
</feature>
<sequence>MEKTITLIRHGKTPGNYEKRYIGITDEPLSVDGEKEIISRHYPECDIVFSSPLSRCIRTTELIYPEYKPVIIKELRETDFGIFEGKNYIELAETKEYIDWIESGGTTPFPNGESRDEASSRTMIGFEKLIKLSGDCKNISVVCHGGTIMAILSSLFEGDYYSYHVENGEGYTFELSSNGLYHGLRTRSFIR</sequence>
<feature type="active site" description="Proton donor/acceptor" evidence="1">
    <location>
        <position position="77"/>
    </location>
</feature>